<evidence type="ECO:0000313" key="3">
    <source>
        <dbReference type="Proteomes" id="UP000827092"/>
    </source>
</evidence>
<keyword evidence="1" id="KW-0812">Transmembrane</keyword>
<feature type="transmembrane region" description="Helical" evidence="1">
    <location>
        <begin position="49"/>
        <end position="66"/>
    </location>
</feature>
<dbReference type="Proteomes" id="UP000827092">
    <property type="component" value="Unassembled WGS sequence"/>
</dbReference>
<feature type="transmembrane region" description="Helical" evidence="1">
    <location>
        <begin position="22"/>
        <end position="42"/>
    </location>
</feature>
<evidence type="ECO:0000256" key="1">
    <source>
        <dbReference type="SAM" id="Phobius"/>
    </source>
</evidence>
<keyword evidence="1" id="KW-1133">Transmembrane helix</keyword>
<feature type="transmembrane region" description="Helical" evidence="1">
    <location>
        <begin position="140"/>
        <end position="162"/>
    </location>
</feature>
<name>A0AAV6VFT5_9ARAC</name>
<evidence type="ECO:0008006" key="4">
    <source>
        <dbReference type="Google" id="ProtNLM"/>
    </source>
</evidence>
<reference evidence="2 3" key="1">
    <citation type="journal article" date="2022" name="Nat. Ecol. Evol.">
        <title>A masculinizing supergene underlies an exaggerated male reproductive morph in a spider.</title>
        <authorList>
            <person name="Hendrickx F."/>
            <person name="De Corte Z."/>
            <person name="Sonet G."/>
            <person name="Van Belleghem S.M."/>
            <person name="Kostlbacher S."/>
            <person name="Vangestel C."/>
        </authorList>
    </citation>
    <scope>NUCLEOTIDE SEQUENCE [LARGE SCALE GENOMIC DNA]</scope>
    <source>
        <strain evidence="2">W744_W776</strain>
    </source>
</reference>
<feature type="transmembrane region" description="Helical" evidence="1">
    <location>
        <begin position="243"/>
        <end position="262"/>
    </location>
</feature>
<dbReference type="EMBL" id="JAFNEN010000096">
    <property type="protein sequence ID" value="KAG8194933.1"/>
    <property type="molecule type" value="Genomic_DNA"/>
</dbReference>
<accession>A0AAV6VFT5</accession>
<dbReference type="AlphaFoldDB" id="A0AAV6VFT5"/>
<feature type="transmembrane region" description="Helical" evidence="1">
    <location>
        <begin position="318"/>
        <end position="339"/>
    </location>
</feature>
<organism evidence="2 3">
    <name type="scientific">Oedothorax gibbosus</name>
    <dbReference type="NCBI Taxonomy" id="931172"/>
    <lineage>
        <taxon>Eukaryota</taxon>
        <taxon>Metazoa</taxon>
        <taxon>Ecdysozoa</taxon>
        <taxon>Arthropoda</taxon>
        <taxon>Chelicerata</taxon>
        <taxon>Arachnida</taxon>
        <taxon>Araneae</taxon>
        <taxon>Araneomorphae</taxon>
        <taxon>Entelegynae</taxon>
        <taxon>Araneoidea</taxon>
        <taxon>Linyphiidae</taxon>
        <taxon>Erigoninae</taxon>
        <taxon>Oedothorax</taxon>
    </lineage>
</organism>
<keyword evidence="1" id="KW-0472">Membrane</keyword>
<gene>
    <name evidence="2" type="ORF">JTE90_021394</name>
</gene>
<keyword evidence="3" id="KW-1185">Reference proteome</keyword>
<feature type="transmembrane region" description="Helical" evidence="1">
    <location>
        <begin position="210"/>
        <end position="231"/>
    </location>
</feature>
<feature type="transmembrane region" description="Helical" evidence="1">
    <location>
        <begin position="103"/>
        <end position="120"/>
    </location>
</feature>
<comment type="caution">
    <text evidence="2">The sequence shown here is derived from an EMBL/GenBank/DDBJ whole genome shotgun (WGS) entry which is preliminary data.</text>
</comment>
<evidence type="ECO:0000313" key="2">
    <source>
        <dbReference type="EMBL" id="KAG8194933.1"/>
    </source>
</evidence>
<sequence length="341" mass="39010">MGLLTQRSSRTVRFFFSQCPKYLFTSCLVMVLVTQSVTTFMSSKRKMECALLLVLVFQSTAHVSIYRHRIRVPLVVKNLALASRMLGRIGYFANVRRRVIAQVCRSIFYMVFLVTLRLTSDNMHLLGATCERSQTCFTTGYMAGLVAPVVMLVLLTSFVSFYSNVCAILKYLFGQLVEELQKSDIEEEYLRLLHIYREIINVMSIVEEHFSFPVCATMLTTMGGLFRTSYVVMFQADMDYPKYFYSLITGFAYGYSLFILIVRASEANRYAEMARDAVVRLPGVLPKHYRQLKLAIRKEFKGKTVLTFWRIYVIDRSMLLSALGTLATYGILVATLGNVQS</sequence>
<protein>
    <recommendedName>
        <fullName evidence="4">Gustatory receptor</fullName>
    </recommendedName>
</protein>
<proteinExistence type="predicted"/>